<evidence type="ECO:0000313" key="3">
    <source>
        <dbReference type="EMBL" id="KAJ4812360.1"/>
    </source>
</evidence>
<dbReference type="EMBL" id="JAMFTS010000001">
    <property type="protein sequence ID" value="KAJ4812360.1"/>
    <property type="molecule type" value="Genomic_DNA"/>
</dbReference>
<dbReference type="SUPFAM" id="SSF54695">
    <property type="entry name" value="POZ domain"/>
    <property type="match status" value="2"/>
</dbReference>
<evidence type="ECO:0000313" key="4">
    <source>
        <dbReference type="Proteomes" id="UP001140206"/>
    </source>
</evidence>
<accession>A0AAV8H3A6</accession>
<dbReference type="PROSITE" id="PS50097">
    <property type="entry name" value="BTB"/>
    <property type="match status" value="2"/>
</dbReference>
<feature type="domain" description="BTB" evidence="2">
    <location>
        <begin position="660"/>
        <end position="728"/>
    </location>
</feature>
<name>A0AAV8H3A6_9POAL</name>
<comment type="pathway">
    <text evidence="1">Protein modification; protein ubiquitination.</text>
</comment>
<dbReference type="InterPro" id="IPR000210">
    <property type="entry name" value="BTB/POZ_dom"/>
</dbReference>
<dbReference type="SUPFAM" id="SSF48371">
    <property type="entry name" value="ARM repeat"/>
    <property type="match status" value="1"/>
</dbReference>
<protein>
    <submittedName>
        <fullName evidence="3">BTB/POZ domain-containing protein</fullName>
    </submittedName>
</protein>
<dbReference type="CDD" id="cd18186">
    <property type="entry name" value="BTB_POZ_ZBTB_KLHL-like"/>
    <property type="match status" value="1"/>
</dbReference>
<dbReference type="InterPro" id="IPR044953">
    <property type="entry name" value="At1g04390-like"/>
</dbReference>
<evidence type="ECO:0000259" key="2">
    <source>
        <dbReference type="PROSITE" id="PS50097"/>
    </source>
</evidence>
<dbReference type="InterPro" id="IPR016024">
    <property type="entry name" value="ARM-type_fold"/>
</dbReference>
<dbReference type="InterPro" id="IPR011989">
    <property type="entry name" value="ARM-like"/>
</dbReference>
<feature type="domain" description="BTB" evidence="2">
    <location>
        <begin position="781"/>
        <end position="862"/>
    </location>
</feature>
<dbReference type="Pfam" id="PF26522">
    <property type="entry name" value="ARM_6"/>
    <property type="match status" value="1"/>
</dbReference>
<dbReference type="Pfam" id="PF00651">
    <property type="entry name" value="BTB"/>
    <property type="match status" value="1"/>
</dbReference>
<evidence type="ECO:0000256" key="1">
    <source>
        <dbReference type="ARBA" id="ARBA00004906"/>
    </source>
</evidence>
<dbReference type="AlphaFoldDB" id="A0AAV8H3A6"/>
<comment type="caution">
    <text evidence="3">The sequence shown here is derived from an EMBL/GenBank/DDBJ whole genome shotgun (WGS) entry which is preliminary data.</text>
</comment>
<reference evidence="3" key="1">
    <citation type="submission" date="2022-08" db="EMBL/GenBank/DDBJ databases">
        <authorList>
            <person name="Marques A."/>
        </authorList>
    </citation>
    <scope>NUCLEOTIDE SEQUENCE</scope>
    <source>
        <strain evidence="3">RhyPub2mFocal</strain>
        <tissue evidence="3">Leaves</tissue>
    </source>
</reference>
<gene>
    <name evidence="3" type="ORF">LUZ62_024926</name>
</gene>
<dbReference type="InterPro" id="IPR011333">
    <property type="entry name" value="SKP1/BTB/POZ_sf"/>
</dbReference>
<dbReference type="Gene3D" id="1.25.10.10">
    <property type="entry name" value="Leucine-rich Repeat Variant"/>
    <property type="match status" value="1"/>
</dbReference>
<proteinExistence type="predicted"/>
<keyword evidence="4" id="KW-1185">Reference proteome</keyword>
<dbReference type="PANTHER" id="PTHR35918:SF1">
    <property type="entry name" value="BTB DOMAIN-CONTAINING PROTEIN"/>
    <property type="match status" value="1"/>
</dbReference>
<dbReference type="PANTHER" id="PTHR35918">
    <property type="entry name" value="OS06G0674800 PROTEIN"/>
    <property type="match status" value="1"/>
</dbReference>
<dbReference type="Gene3D" id="3.30.710.10">
    <property type="entry name" value="Potassium Channel Kv1.1, Chain A"/>
    <property type="match status" value="2"/>
</dbReference>
<sequence length="982" mass="110058">MAYKTKISLLRFFPSGKFPLRLSAMGKEKQGSLSDRLLSLRHHLHESLSLGLKYNSGQEAKWVCIDAGMESHTLKRIDGFLDYLSLSLSQHPLIKESISKIIPALTGILKSHNVASQNYATEVTSKLVSIIQNNIRDYPTLEMIASLCHLLLLDRFACTTKSSCVIALSTILKKMSSVIGENHRKIKNILEANSIVGCISHLLNDEMEGFTETVVLLRTIVLGWPEMRYRVWKDNNLMKILEDNCDNSNISISTNVLKVLSSLALCSHGAKHLLENEALFRKIIRCMGKSSAVGVRIESLILFRHLVRFGELVSTVRNTNYETIVEAMTDAMAISNGGPLILEACRTMSVLTRGAGPHHLQLWVCNIDRISADIILRRFTYNQNLLGNKEILEVHQHVWDILSFLVAYLPQQFRPKSTGLDDLISSACSWALTVVGRRSRSMSSDILYLDEAVCRALLLMLLSPCNYVSQTSRSILSAQFEPYYDSISQLVERVFASLHSTSTGAVPTSQAISDLTILGCLATFPQYQTLILQWKGLNIFLDVIKGRLDGDILVDREKVMPHLRKLYTGKTCCSELVNDWEGADLSLFYALICLSQLIDASNYSIQDSTNSPFWRILRDDHIGEGPKSYCAYILSLFGVYGFPSNFGTKIGELSDMKALADIRFLLSAGYTLDVHGAILAARCPKLVPPNIEAVSDKMTIVKMSERVDKEALGKILGYVYTGFTELNDLDEGCFKKVKVLANNCSLESLSQMLNKEWPKWGSCGPHFNLAGALGLDGHPFLDVILEAKSSKQMSCKYSSCHLSTPHVHAHKIILCANCEYLRGLFSSGMHDSFSNLIKVPIDYEALIKLNKHFYHGKMPQVNPDCYWKSLTREEQISELIAYTELSSLAEYWFLEGVAEDCLSSMLPLLSYGNTDIEVIIEVVRFAYNLGQYRVVEMCVKNLAPIYPKLRYSGYIAETGDDVAEILRIEHVRLLENHSPNLQ</sequence>
<dbReference type="InterPro" id="IPR059007">
    <property type="entry name" value="ARM_At1g04390"/>
</dbReference>
<dbReference type="Proteomes" id="UP001140206">
    <property type="component" value="Chromosome 1"/>
</dbReference>
<organism evidence="3 4">
    <name type="scientific">Rhynchospora pubera</name>
    <dbReference type="NCBI Taxonomy" id="906938"/>
    <lineage>
        <taxon>Eukaryota</taxon>
        <taxon>Viridiplantae</taxon>
        <taxon>Streptophyta</taxon>
        <taxon>Embryophyta</taxon>
        <taxon>Tracheophyta</taxon>
        <taxon>Spermatophyta</taxon>
        <taxon>Magnoliopsida</taxon>
        <taxon>Liliopsida</taxon>
        <taxon>Poales</taxon>
        <taxon>Cyperaceae</taxon>
        <taxon>Cyperoideae</taxon>
        <taxon>Rhynchosporeae</taxon>
        <taxon>Rhynchospora</taxon>
    </lineage>
</organism>